<evidence type="ECO:0000313" key="4">
    <source>
        <dbReference type="EMBL" id="EHK48503.1"/>
    </source>
</evidence>
<evidence type="ECO:0000256" key="1">
    <source>
        <dbReference type="ARBA" id="ARBA00022737"/>
    </source>
</evidence>
<dbReference type="EMBL" id="ABDG02000018">
    <property type="protein sequence ID" value="EHK48503.1"/>
    <property type="molecule type" value="Genomic_DNA"/>
</dbReference>
<accession>G9NKT1</accession>
<dbReference type="Pfam" id="PF24883">
    <property type="entry name" value="NPHP3_N"/>
    <property type="match status" value="1"/>
</dbReference>
<evidence type="ECO:0000259" key="2">
    <source>
        <dbReference type="Pfam" id="PF22939"/>
    </source>
</evidence>
<dbReference type="OrthoDB" id="427518at2759"/>
<dbReference type="InterPro" id="IPR054471">
    <property type="entry name" value="GPIID_WHD"/>
</dbReference>
<dbReference type="STRING" id="452589.G9NKT1"/>
<keyword evidence="5" id="KW-1185">Reference proteome</keyword>
<feature type="domain" description="GPI inositol-deacylase winged helix" evidence="2">
    <location>
        <begin position="348"/>
        <end position="451"/>
    </location>
</feature>
<evidence type="ECO:0000313" key="5">
    <source>
        <dbReference type="Proteomes" id="UP000005426"/>
    </source>
</evidence>
<dbReference type="Proteomes" id="UP000005426">
    <property type="component" value="Unassembled WGS sequence"/>
</dbReference>
<dbReference type="InterPro" id="IPR056884">
    <property type="entry name" value="NPHP3-like_N"/>
</dbReference>
<name>G9NKT1_HYPAI</name>
<evidence type="ECO:0000259" key="3">
    <source>
        <dbReference type="Pfam" id="PF24883"/>
    </source>
</evidence>
<feature type="domain" description="Nephrocystin 3-like N-terminal" evidence="3">
    <location>
        <begin position="17"/>
        <end position="210"/>
    </location>
</feature>
<dbReference type="OMA" id="AHICIAI"/>
<dbReference type="Pfam" id="PF22939">
    <property type="entry name" value="WHD_GPIID"/>
    <property type="match status" value="1"/>
</dbReference>
<dbReference type="SUPFAM" id="SSF52540">
    <property type="entry name" value="P-loop containing nucleoside triphosphate hydrolases"/>
    <property type="match status" value="1"/>
</dbReference>
<keyword evidence="1" id="KW-0677">Repeat</keyword>
<dbReference type="AlphaFoldDB" id="G9NKT1"/>
<dbReference type="PANTHER" id="PTHR10039:SF14">
    <property type="entry name" value="NACHT DOMAIN-CONTAINING PROTEIN"/>
    <property type="match status" value="1"/>
</dbReference>
<comment type="caution">
    <text evidence="4">The sequence shown here is derived from an EMBL/GenBank/DDBJ whole genome shotgun (WGS) entry which is preliminary data.</text>
</comment>
<proteinExistence type="predicted"/>
<sequence>MADNQRRGIISLGSEETGAWLWADDAYKLWSKETTSALLWIQGRPGSGKSTLCKKILKHLQNQYDLSDAYATPDKAAFHDIAPQPRNRSALLASFFYSLRGAKSEISNTHMLQSLLYQLLSQEQRFYPAFREKYRSLLDRSRGSISWTFKDLHNVFTSLGEFNDFPLTIYLVIDAMDESEQSERSDILLLLQHFCQNESACVIKCVLASRPEEDIKDNFFYIRKSHNFFHVVLEKKNEGDIKKFIKIAMCKVQDAYLAQRPALTAEFEDMAAYATANLVSKARGVFMWVEIVTRELKREVRRGVSAREFKKTVDALPNDLKPLYERIVKDLLARFNNEGQEKADSRVREAQRMLTWVTFAERALSVNEFRDVVAIPDTVEENSRINLQDYRLLDDTAVQQRMSDICGDLLEIGSSQDSADFFLRDTNDIVQLLHLTVREFLTSDVEAGEFLMKKHLGEYEIFLNCISYLRLFAENCPAMNGDKPDYKHIIRHLANWPLLSYILQFLPQHMQNSDKGSQALDIGVKFANSIMRQEGSSAFFILESWFDKAGLCMHSHSLLERATSFRFDCMDIAAAEGYLDVVATLLEAETIATTDIRYGHLLYNLSRRHWYY</sequence>
<dbReference type="InterPro" id="IPR027417">
    <property type="entry name" value="P-loop_NTPase"/>
</dbReference>
<dbReference type="GeneID" id="25786626"/>
<dbReference type="HOGENOM" id="CLU_446214_0_0_1"/>
<gene>
    <name evidence="4" type="ORF">TRIATDRAFT_93965</name>
</gene>
<dbReference type="eggNOG" id="KOG0504">
    <property type="taxonomic scope" value="Eukaryota"/>
</dbReference>
<dbReference type="Gene3D" id="3.40.50.300">
    <property type="entry name" value="P-loop containing nucleotide triphosphate hydrolases"/>
    <property type="match status" value="1"/>
</dbReference>
<protein>
    <submittedName>
        <fullName evidence="4">Uncharacterized protein</fullName>
    </submittedName>
</protein>
<reference evidence="4 5" key="1">
    <citation type="journal article" date="2011" name="Genome Biol.">
        <title>Comparative genome sequence analysis underscores mycoparasitism as the ancestral life style of Trichoderma.</title>
        <authorList>
            <person name="Kubicek C.P."/>
            <person name="Herrera-Estrella A."/>
            <person name="Seidl-Seiboth V."/>
            <person name="Martinez D.A."/>
            <person name="Druzhinina I.S."/>
            <person name="Thon M."/>
            <person name="Zeilinger S."/>
            <person name="Casas-Flores S."/>
            <person name="Horwitz B.A."/>
            <person name="Mukherjee P.K."/>
            <person name="Mukherjee M."/>
            <person name="Kredics L."/>
            <person name="Alcaraz L.D."/>
            <person name="Aerts A."/>
            <person name="Antal Z."/>
            <person name="Atanasova L."/>
            <person name="Cervantes-Badillo M.G."/>
            <person name="Challacombe J."/>
            <person name="Chertkov O."/>
            <person name="McCluskey K."/>
            <person name="Coulpier F."/>
            <person name="Deshpande N."/>
            <person name="von Doehren H."/>
            <person name="Ebbole D.J."/>
            <person name="Esquivel-Naranjo E.U."/>
            <person name="Fekete E."/>
            <person name="Flipphi M."/>
            <person name="Glaser F."/>
            <person name="Gomez-Rodriguez E.Y."/>
            <person name="Gruber S."/>
            <person name="Han C."/>
            <person name="Henrissat B."/>
            <person name="Hermosa R."/>
            <person name="Hernandez-Onate M."/>
            <person name="Karaffa L."/>
            <person name="Kosti I."/>
            <person name="Le Crom S."/>
            <person name="Lindquist E."/>
            <person name="Lucas S."/>
            <person name="Luebeck M."/>
            <person name="Luebeck P.S."/>
            <person name="Margeot A."/>
            <person name="Metz B."/>
            <person name="Misra M."/>
            <person name="Nevalainen H."/>
            <person name="Omann M."/>
            <person name="Packer N."/>
            <person name="Perrone G."/>
            <person name="Uresti-Rivera E.E."/>
            <person name="Salamov A."/>
            <person name="Schmoll M."/>
            <person name="Seiboth B."/>
            <person name="Shapiro H."/>
            <person name="Sukno S."/>
            <person name="Tamayo-Ramos J.A."/>
            <person name="Tisch D."/>
            <person name="Wiest A."/>
            <person name="Wilkinson H.H."/>
            <person name="Zhang M."/>
            <person name="Coutinho P.M."/>
            <person name="Kenerley C.M."/>
            <person name="Monte E."/>
            <person name="Baker S.E."/>
            <person name="Grigoriev I.V."/>
        </authorList>
    </citation>
    <scope>NUCLEOTIDE SEQUENCE [LARGE SCALE GENOMIC DNA]</scope>
    <source>
        <strain evidence="5">ATCC 20476 / IMI 206040</strain>
    </source>
</reference>
<dbReference type="KEGG" id="tatv:25786626"/>
<organism evidence="4 5">
    <name type="scientific">Hypocrea atroviridis (strain ATCC 20476 / IMI 206040)</name>
    <name type="common">Trichoderma atroviride</name>
    <dbReference type="NCBI Taxonomy" id="452589"/>
    <lineage>
        <taxon>Eukaryota</taxon>
        <taxon>Fungi</taxon>
        <taxon>Dikarya</taxon>
        <taxon>Ascomycota</taxon>
        <taxon>Pezizomycotina</taxon>
        <taxon>Sordariomycetes</taxon>
        <taxon>Hypocreomycetidae</taxon>
        <taxon>Hypocreales</taxon>
        <taxon>Hypocreaceae</taxon>
        <taxon>Trichoderma</taxon>
    </lineage>
</organism>
<dbReference type="PANTHER" id="PTHR10039">
    <property type="entry name" value="AMELOGENIN"/>
    <property type="match status" value="1"/>
</dbReference>